<comment type="caution">
    <text evidence="2">The sequence shown here is derived from an EMBL/GenBank/DDBJ whole genome shotgun (WGS) entry which is preliminary data.</text>
</comment>
<feature type="chain" id="PRO_5030991752" description="DUF3047 domain-containing protein" evidence="1">
    <location>
        <begin position="21"/>
        <end position="215"/>
    </location>
</feature>
<feature type="signal peptide" evidence="1">
    <location>
        <begin position="1"/>
        <end position="20"/>
    </location>
</feature>
<proteinExistence type="predicted"/>
<dbReference type="EMBL" id="CBTK010000024">
    <property type="protein sequence ID" value="CDH43424.1"/>
    <property type="molecule type" value="Genomic_DNA"/>
</dbReference>
<evidence type="ECO:0008006" key="4">
    <source>
        <dbReference type="Google" id="ProtNLM"/>
    </source>
</evidence>
<name>A0A7U7G897_9GAMM</name>
<accession>A0A7U7G897</accession>
<evidence type="ECO:0000313" key="3">
    <source>
        <dbReference type="Proteomes" id="UP000019184"/>
    </source>
</evidence>
<dbReference type="RefSeq" id="WP_034430453.1">
    <property type="nucleotide sequence ID" value="NZ_CBTK010000024.1"/>
</dbReference>
<protein>
    <recommendedName>
        <fullName evidence="4">DUF3047 domain-containing protein</fullName>
    </recommendedName>
</protein>
<sequence>MRFRIMLGAGLLAVSTLVVAANEELMIGRFSAGDLNDWQTKSFQGETRYRLMAQDGRRVLFAESQGTASGLYREIPVDLNRTPWLNWSWRVDRVLSGVDERSKAGDDYPARVYVVVSGGAAFWKTRSLIYVWSSNQAVGATWNNAFTGNARVMALRSGMKDASRWVSEKRNIRADFQQLFGEDIHQIDAVALMTDTDNSGQNATAWYGDIYFTVQ</sequence>
<reference evidence="2 3" key="1">
    <citation type="journal article" date="2014" name="ISME J.">
        <title>Candidatus Competibacter-lineage genomes retrieved from metagenomes reveal functional metabolic diversity.</title>
        <authorList>
            <person name="McIlroy S.J."/>
            <person name="Albertsen M."/>
            <person name="Andresen E.K."/>
            <person name="Saunders A.M."/>
            <person name="Kristiansen R."/>
            <person name="Stokholm-Bjerregaard M."/>
            <person name="Nielsen K.L."/>
            <person name="Nielsen P.H."/>
        </authorList>
    </citation>
    <scope>NUCLEOTIDE SEQUENCE [LARGE SCALE GENOMIC DNA]</scope>
    <source>
        <strain evidence="2 3">Run_B_J11</strain>
    </source>
</reference>
<evidence type="ECO:0000313" key="2">
    <source>
        <dbReference type="EMBL" id="CDH43424.1"/>
    </source>
</evidence>
<dbReference type="Proteomes" id="UP000019184">
    <property type="component" value="Unassembled WGS sequence"/>
</dbReference>
<dbReference type="InterPro" id="IPR021409">
    <property type="entry name" value="DUF3047"/>
</dbReference>
<dbReference type="Pfam" id="PF11249">
    <property type="entry name" value="DUF3047"/>
    <property type="match status" value="1"/>
</dbReference>
<evidence type="ECO:0000256" key="1">
    <source>
        <dbReference type="SAM" id="SignalP"/>
    </source>
</evidence>
<dbReference type="AlphaFoldDB" id="A0A7U7G897"/>
<keyword evidence="3" id="KW-1185">Reference proteome</keyword>
<gene>
    <name evidence="2" type="ORF">BN874_120075</name>
</gene>
<organism evidence="2 3">
    <name type="scientific">Candidatus Contendobacter odensis Run_B_J11</name>
    <dbReference type="NCBI Taxonomy" id="1400861"/>
    <lineage>
        <taxon>Bacteria</taxon>
        <taxon>Pseudomonadati</taxon>
        <taxon>Pseudomonadota</taxon>
        <taxon>Gammaproteobacteria</taxon>
        <taxon>Candidatus Competibacteraceae</taxon>
        <taxon>Candidatus Contendibacter</taxon>
    </lineage>
</organism>
<keyword evidence="1" id="KW-0732">Signal</keyword>